<dbReference type="GeneID" id="7443215"/>
<organism evidence="3 4">
    <name type="scientific">Thalassiosira pseudonana</name>
    <name type="common">Marine diatom</name>
    <name type="synonym">Cyclotella nana</name>
    <dbReference type="NCBI Taxonomy" id="35128"/>
    <lineage>
        <taxon>Eukaryota</taxon>
        <taxon>Sar</taxon>
        <taxon>Stramenopiles</taxon>
        <taxon>Ochrophyta</taxon>
        <taxon>Bacillariophyta</taxon>
        <taxon>Coscinodiscophyceae</taxon>
        <taxon>Thalassiosirophycidae</taxon>
        <taxon>Thalassiosirales</taxon>
        <taxon>Thalassiosiraceae</taxon>
        <taxon>Thalassiosira</taxon>
    </lineage>
</organism>
<dbReference type="InParanoid" id="B8CAV2"/>
<dbReference type="eggNOG" id="ENOG502RVS2">
    <property type="taxonomic scope" value="Eukaryota"/>
</dbReference>
<name>B8CAV2_THAPS</name>
<dbReference type="AlphaFoldDB" id="B8CAV2"/>
<proteinExistence type="predicted"/>
<reference evidence="3 4" key="1">
    <citation type="journal article" date="2004" name="Science">
        <title>The genome of the diatom Thalassiosira pseudonana: ecology, evolution, and metabolism.</title>
        <authorList>
            <person name="Armbrust E.V."/>
            <person name="Berges J.A."/>
            <person name="Bowler C."/>
            <person name="Green B.R."/>
            <person name="Martinez D."/>
            <person name="Putnam N.H."/>
            <person name="Zhou S."/>
            <person name="Allen A.E."/>
            <person name="Apt K.E."/>
            <person name="Bechner M."/>
            <person name="Brzezinski M.A."/>
            <person name="Chaal B.K."/>
            <person name="Chiovitti A."/>
            <person name="Davis A.K."/>
            <person name="Demarest M.S."/>
            <person name="Detter J.C."/>
            <person name="Glavina T."/>
            <person name="Goodstein D."/>
            <person name="Hadi M.Z."/>
            <person name="Hellsten U."/>
            <person name="Hildebrand M."/>
            <person name="Jenkins B.D."/>
            <person name="Jurka J."/>
            <person name="Kapitonov V.V."/>
            <person name="Kroger N."/>
            <person name="Lau W.W."/>
            <person name="Lane T.W."/>
            <person name="Larimer F.W."/>
            <person name="Lippmeier J.C."/>
            <person name="Lucas S."/>
            <person name="Medina M."/>
            <person name="Montsant A."/>
            <person name="Obornik M."/>
            <person name="Parker M.S."/>
            <person name="Palenik B."/>
            <person name="Pazour G.J."/>
            <person name="Richardson P.M."/>
            <person name="Rynearson T.A."/>
            <person name="Saito M.A."/>
            <person name="Schwartz D.C."/>
            <person name="Thamatrakoln K."/>
            <person name="Valentin K."/>
            <person name="Vardi A."/>
            <person name="Wilkerson F.P."/>
            <person name="Rokhsar D.S."/>
        </authorList>
    </citation>
    <scope>NUCLEOTIDE SEQUENCE [LARGE SCALE GENOMIC DNA]</scope>
    <source>
        <strain evidence="3 4">CCMP1335</strain>
    </source>
</reference>
<keyword evidence="1" id="KW-0175">Coiled coil</keyword>
<feature type="coiled-coil region" evidence="1">
    <location>
        <begin position="319"/>
        <end position="346"/>
    </location>
</feature>
<reference evidence="3 4" key="2">
    <citation type="journal article" date="2008" name="Nature">
        <title>The Phaeodactylum genome reveals the evolutionary history of diatom genomes.</title>
        <authorList>
            <person name="Bowler C."/>
            <person name="Allen A.E."/>
            <person name="Badger J.H."/>
            <person name="Grimwood J."/>
            <person name="Jabbari K."/>
            <person name="Kuo A."/>
            <person name="Maheswari U."/>
            <person name="Martens C."/>
            <person name="Maumus F."/>
            <person name="Otillar R.P."/>
            <person name="Rayko E."/>
            <person name="Salamov A."/>
            <person name="Vandepoele K."/>
            <person name="Beszteri B."/>
            <person name="Gruber A."/>
            <person name="Heijde M."/>
            <person name="Katinka M."/>
            <person name="Mock T."/>
            <person name="Valentin K."/>
            <person name="Verret F."/>
            <person name="Berges J.A."/>
            <person name="Brownlee C."/>
            <person name="Cadoret J.P."/>
            <person name="Chiovitti A."/>
            <person name="Choi C.J."/>
            <person name="Coesel S."/>
            <person name="De Martino A."/>
            <person name="Detter J.C."/>
            <person name="Durkin C."/>
            <person name="Falciatore A."/>
            <person name="Fournet J."/>
            <person name="Haruta M."/>
            <person name="Huysman M.J."/>
            <person name="Jenkins B.D."/>
            <person name="Jiroutova K."/>
            <person name="Jorgensen R.E."/>
            <person name="Joubert Y."/>
            <person name="Kaplan A."/>
            <person name="Kroger N."/>
            <person name="Kroth P.G."/>
            <person name="La Roche J."/>
            <person name="Lindquist E."/>
            <person name="Lommer M."/>
            <person name="Martin-Jezequel V."/>
            <person name="Lopez P.J."/>
            <person name="Lucas S."/>
            <person name="Mangogna M."/>
            <person name="McGinnis K."/>
            <person name="Medlin L.K."/>
            <person name="Montsant A."/>
            <person name="Oudot-Le Secq M.P."/>
            <person name="Napoli C."/>
            <person name="Obornik M."/>
            <person name="Parker M.S."/>
            <person name="Petit J.L."/>
            <person name="Porcel B.M."/>
            <person name="Poulsen N."/>
            <person name="Robison M."/>
            <person name="Rychlewski L."/>
            <person name="Rynearson T.A."/>
            <person name="Schmutz J."/>
            <person name="Shapiro H."/>
            <person name="Siaut M."/>
            <person name="Stanley M."/>
            <person name="Sussman M.R."/>
            <person name="Taylor A.R."/>
            <person name="Vardi A."/>
            <person name="von Dassow P."/>
            <person name="Vyverman W."/>
            <person name="Willis A."/>
            <person name="Wyrwicz L.S."/>
            <person name="Rokhsar D.S."/>
            <person name="Weissenbach J."/>
            <person name="Armbrust E.V."/>
            <person name="Green B.R."/>
            <person name="Van de Peer Y."/>
            <person name="Grigoriev I.V."/>
        </authorList>
    </citation>
    <scope>NUCLEOTIDE SEQUENCE [LARGE SCALE GENOMIC DNA]</scope>
    <source>
        <strain evidence="3 4">CCMP1335</strain>
    </source>
</reference>
<dbReference type="HOGENOM" id="CLU_388592_0_0_1"/>
<feature type="compositionally biased region" description="Basic residues" evidence="2">
    <location>
        <begin position="1"/>
        <end position="12"/>
    </location>
</feature>
<accession>B8CAV2</accession>
<dbReference type="Proteomes" id="UP000001449">
    <property type="component" value="Chromosome 12"/>
</dbReference>
<protein>
    <submittedName>
        <fullName evidence="3">Uncharacterized protein</fullName>
    </submittedName>
</protein>
<gene>
    <name evidence="3" type="ORF">THAPSDRAFT_9275</name>
</gene>
<dbReference type="PaxDb" id="35128-Thaps9275"/>
<dbReference type="EMBL" id="CM000647">
    <property type="protein sequence ID" value="EED89746.1"/>
    <property type="molecule type" value="Genomic_DNA"/>
</dbReference>
<evidence type="ECO:0000313" key="4">
    <source>
        <dbReference type="Proteomes" id="UP000001449"/>
    </source>
</evidence>
<evidence type="ECO:0000256" key="1">
    <source>
        <dbReference type="SAM" id="Coils"/>
    </source>
</evidence>
<dbReference type="KEGG" id="tps:THAPSDRAFT_9275"/>
<feature type="region of interest" description="Disordered" evidence="2">
    <location>
        <begin position="280"/>
        <end position="299"/>
    </location>
</feature>
<evidence type="ECO:0000313" key="3">
    <source>
        <dbReference type="EMBL" id="EED89746.1"/>
    </source>
</evidence>
<feature type="region of interest" description="Disordered" evidence="2">
    <location>
        <begin position="1"/>
        <end position="21"/>
    </location>
</feature>
<feature type="region of interest" description="Disordered" evidence="2">
    <location>
        <begin position="397"/>
        <end position="419"/>
    </location>
</feature>
<sequence>MKSSKQQKQRNNAKKELASSVKGAMNALDEIENSSSKLKGGAANVNGSPLANAVCNIRAKTNKNSRQRRNATAYNANVKNQPRRRSSAFIACSLSNLSANQDQHDTCRFPSLSLEQSSSLATSFSTSASSPTSTSQAAVLLAAHSSLDLSNRPPLHNNYSSNGRYHKEREIKLSVCNEDGSVEVESSGLLLSNSIEAKRVYRCRFSIANTSGVDGGGRGAIDNAGIKNMESTSSFGQSTSFEKEGTAVNVQRLGENGWHRVLNGLLPLNIDDEVDMINTTKKKGKKKKQSTETSSPTSTLDELSAIHILQHQTAQLSEYDALQQEYHHLLKEMEALEKDRVWLEEKFHECDGGVGDLDESGEVEKWSYLTFFKKSRFIKSEEVERLPLSWVEELPLSNGNPDEGGAKRGQKHNKGMTKSMEETVRHSRGQGLALLLSDVNAKNSLIGRCYMNSLVNQPSLESSAATVGGGTEGRVLTTEGAAILIPGGGEKIRYVGITGYNNNGDGGDMSGGSSSGTTFFLKFDDGKSYHRGRLPLNLVHRLNRSATVDDGERWYYAEFDSGECWWGTNNGRSEEDGTLYQILMQTDVHRVAFGIKSSWIVIGKNGEVAWKSIPQKLHDVLVARGGGAVDGNGTATLSSDIPSTFSSLAAAPCEVSLGVEGAYFVRFSDGTFDYSLPSFVADVCERLEAGGKVIRNVALHVDTYDCLIRYS</sequence>
<dbReference type="RefSeq" id="XP_002293285.1">
    <property type="nucleotide sequence ID" value="XM_002293249.1"/>
</dbReference>
<keyword evidence="4" id="KW-1185">Reference proteome</keyword>
<evidence type="ECO:0000256" key="2">
    <source>
        <dbReference type="SAM" id="MobiDB-lite"/>
    </source>
</evidence>